<keyword evidence="4 7" id="KW-0812">Transmembrane</keyword>
<dbReference type="GO" id="GO:0042910">
    <property type="term" value="F:xenobiotic transmembrane transporter activity"/>
    <property type="evidence" value="ECO:0007669"/>
    <property type="project" value="InterPro"/>
</dbReference>
<dbReference type="GO" id="GO:0005886">
    <property type="term" value="C:plasma membrane"/>
    <property type="evidence" value="ECO:0007669"/>
    <property type="project" value="UniProtKB-SubCell"/>
</dbReference>
<dbReference type="AlphaFoldDB" id="A0A1G4SQK8"/>
<evidence type="ECO:0000256" key="4">
    <source>
        <dbReference type="ARBA" id="ARBA00022692"/>
    </source>
</evidence>
<dbReference type="Proteomes" id="UP000198889">
    <property type="component" value="Unassembled WGS sequence"/>
</dbReference>
<keyword evidence="6 7" id="KW-0472">Membrane</keyword>
<dbReference type="EMBL" id="FMTP01000003">
    <property type="protein sequence ID" value="SCW70579.1"/>
    <property type="molecule type" value="Genomic_DNA"/>
</dbReference>
<keyword evidence="3" id="KW-1003">Cell membrane</keyword>
<evidence type="ECO:0000313" key="9">
    <source>
        <dbReference type="Proteomes" id="UP000198889"/>
    </source>
</evidence>
<sequence length="530" mass="55047">MTLLNHRLVSAAWPQAGRACKPWLAPVSLSAGRRACHIQPMDTPSPRKPLKARFVEGSTLRHVATMTAAGSVGLMAVFVVDLLNLFYISLLGEEELAAAIGYAGTVMFFTTSVGIGVMISGSALVSRAIGSGRLGDGRRLSTSSLIYMALATGLMTLMMLPFLGPLLALLGASGRTLELARNFLLIVLPSTPLLGLGMAASGTLRGIGDARRSMWVTLSGGLATAALDPLLILWLGLGVEGAAIATVIARVAMTAYGLNAVIRVHRLAARPKLADFMADVGPLSAIAVPAILTNIATPVGNAYVTYALAPHGDAAVAAWAVIGRLIPVAFGPLFALTGAIGPVIGQNVGAERYDRVRQTVRDSLKLTLAYVLSVWLILALARQPIAGVFGLSAEGVALVEFFCLYAAGAYVFFGALFVANAAFNNLGAPLLSTLFNWGRATLGTIPFVWLGGRWYGVEGVIAGQALGSVAFGVTALICAFAVVRRLHAGTPPPTPATALAGPELPPFSRGEDAPAIETAAGVFPREEENG</sequence>
<evidence type="ECO:0000256" key="1">
    <source>
        <dbReference type="ARBA" id="ARBA00004651"/>
    </source>
</evidence>
<comment type="subcellular location">
    <subcellularLocation>
        <location evidence="1">Cell membrane</location>
        <topology evidence="1">Multi-pass membrane protein</topology>
    </subcellularLocation>
</comment>
<dbReference type="PANTHER" id="PTHR43549:SF3">
    <property type="entry name" value="MULTIDRUG RESISTANCE PROTEIN YPNP-RELATED"/>
    <property type="match status" value="1"/>
</dbReference>
<organism evidence="8 9">
    <name type="scientific">Ancylobacter rudongensis</name>
    <dbReference type="NCBI Taxonomy" id="177413"/>
    <lineage>
        <taxon>Bacteria</taxon>
        <taxon>Pseudomonadati</taxon>
        <taxon>Pseudomonadota</taxon>
        <taxon>Alphaproteobacteria</taxon>
        <taxon>Hyphomicrobiales</taxon>
        <taxon>Xanthobacteraceae</taxon>
        <taxon>Ancylobacter</taxon>
    </lineage>
</organism>
<keyword evidence="9" id="KW-1185">Reference proteome</keyword>
<feature type="transmembrane region" description="Helical" evidence="7">
    <location>
        <begin position="63"/>
        <end position="88"/>
    </location>
</feature>
<evidence type="ECO:0000313" key="8">
    <source>
        <dbReference type="EMBL" id="SCW70579.1"/>
    </source>
</evidence>
<feature type="transmembrane region" description="Helical" evidence="7">
    <location>
        <begin position="366"/>
        <end position="385"/>
    </location>
</feature>
<protein>
    <submittedName>
        <fullName evidence="8">Putative efflux protein, MATE family</fullName>
    </submittedName>
</protein>
<feature type="transmembrane region" description="Helical" evidence="7">
    <location>
        <begin position="430"/>
        <end position="449"/>
    </location>
</feature>
<feature type="transmembrane region" description="Helical" evidence="7">
    <location>
        <begin position="461"/>
        <end position="483"/>
    </location>
</feature>
<keyword evidence="2" id="KW-0813">Transport</keyword>
<gene>
    <name evidence="8" type="ORF">SAMN05660859_2348</name>
</gene>
<dbReference type="STRING" id="177413.SAMN05660859_2348"/>
<keyword evidence="5 7" id="KW-1133">Transmembrane helix</keyword>
<dbReference type="NCBIfam" id="TIGR00797">
    <property type="entry name" value="matE"/>
    <property type="match status" value="1"/>
</dbReference>
<evidence type="ECO:0000256" key="5">
    <source>
        <dbReference type="ARBA" id="ARBA00022989"/>
    </source>
</evidence>
<accession>A0A1G4SQK8</accession>
<evidence type="ECO:0000256" key="3">
    <source>
        <dbReference type="ARBA" id="ARBA00022475"/>
    </source>
</evidence>
<dbReference type="Pfam" id="PF01554">
    <property type="entry name" value="MatE"/>
    <property type="match status" value="2"/>
</dbReference>
<feature type="transmembrane region" description="Helical" evidence="7">
    <location>
        <begin position="316"/>
        <end position="345"/>
    </location>
</feature>
<evidence type="ECO:0000256" key="7">
    <source>
        <dbReference type="SAM" id="Phobius"/>
    </source>
</evidence>
<dbReference type="PANTHER" id="PTHR43549">
    <property type="entry name" value="MULTIDRUG RESISTANCE PROTEIN YPNP-RELATED"/>
    <property type="match status" value="1"/>
</dbReference>
<evidence type="ECO:0000256" key="2">
    <source>
        <dbReference type="ARBA" id="ARBA00022448"/>
    </source>
</evidence>
<feature type="transmembrane region" description="Helical" evidence="7">
    <location>
        <begin position="145"/>
        <end position="171"/>
    </location>
</feature>
<dbReference type="InterPro" id="IPR052031">
    <property type="entry name" value="Membrane_Transporter-Flippase"/>
</dbReference>
<reference evidence="9" key="1">
    <citation type="submission" date="2016-10" db="EMBL/GenBank/DDBJ databases">
        <authorList>
            <person name="Varghese N."/>
            <person name="Submissions S."/>
        </authorList>
    </citation>
    <scope>NUCLEOTIDE SEQUENCE [LARGE SCALE GENOMIC DNA]</scope>
    <source>
        <strain evidence="9">CGMCC 1.1761</strain>
    </source>
</reference>
<feature type="transmembrane region" description="Helical" evidence="7">
    <location>
        <begin position="100"/>
        <end position="125"/>
    </location>
</feature>
<dbReference type="InterPro" id="IPR002528">
    <property type="entry name" value="MATE_fam"/>
</dbReference>
<feature type="transmembrane region" description="Helical" evidence="7">
    <location>
        <begin position="183"/>
        <end position="204"/>
    </location>
</feature>
<feature type="transmembrane region" description="Helical" evidence="7">
    <location>
        <begin position="216"/>
        <end position="237"/>
    </location>
</feature>
<feature type="transmembrane region" description="Helical" evidence="7">
    <location>
        <begin position="243"/>
        <end position="264"/>
    </location>
</feature>
<name>A0A1G4SQK8_9HYPH</name>
<evidence type="ECO:0000256" key="6">
    <source>
        <dbReference type="ARBA" id="ARBA00023136"/>
    </source>
</evidence>
<proteinExistence type="predicted"/>
<feature type="transmembrane region" description="Helical" evidence="7">
    <location>
        <begin position="276"/>
        <end position="296"/>
    </location>
</feature>
<feature type="transmembrane region" description="Helical" evidence="7">
    <location>
        <begin position="397"/>
        <end position="418"/>
    </location>
</feature>
<dbReference type="GO" id="GO:0015297">
    <property type="term" value="F:antiporter activity"/>
    <property type="evidence" value="ECO:0007669"/>
    <property type="project" value="InterPro"/>
</dbReference>